<dbReference type="EMBL" id="FP929126">
    <property type="protein sequence ID" value="CBX94918.1"/>
    <property type="molecule type" value="Genomic_DNA"/>
</dbReference>
<evidence type="ECO:0000259" key="1">
    <source>
        <dbReference type="Pfam" id="PF22749"/>
    </source>
</evidence>
<dbReference type="GeneID" id="13287717"/>
<evidence type="ECO:0000313" key="2">
    <source>
        <dbReference type="EMBL" id="CBX94918.1"/>
    </source>
</evidence>
<dbReference type="OMA" id="HATNNER"/>
<evidence type="ECO:0000313" key="3">
    <source>
        <dbReference type="Proteomes" id="UP000002668"/>
    </source>
</evidence>
<keyword evidence="3" id="KW-1185">Reference proteome</keyword>
<name>E4ZUY1_LEPMJ</name>
<dbReference type="eggNOG" id="ENOG502SGUN">
    <property type="taxonomic scope" value="Eukaryota"/>
</dbReference>
<dbReference type="GO" id="GO:0005634">
    <property type="term" value="C:nucleus"/>
    <property type="evidence" value="ECO:0007669"/>
    <property type="project" value="TreeGrafter"/>
</dbReference>
<dbReference type="InterPro" id="IPR048263">
    <property type="entry name" value="Arb2"/>
</dbReference>
<protein>
    <recommendedName>
        <fullName evidence="1">Arb2 domain-containing protein</fullName>
    </recommendedName>
</protein>
<feature type="domain" description="Arb2" evidence="1">
    <location>
        <begin position="15"/>
        <end position="317"/>
    </location>
</feature>
<dbReference type="RefSeq" id="XP_003838397.1">
    <property type="nucleotide sequence ID" value="XM_003838349.1"/>
</dbReference>
<dbReference type="Proteomes" id="UP000002668">
    <property type="component" value="Genome"/>
</dbReference>
<dbReference type="GO" id="GO:0035197">
    <property type="term" value="F:siRNA binding"/>
    <property type="evidence" value="ECO:0007669"/>
    <property type="project" value="TreeGrafter"/>
</dbReference>
<dbReference type="OrthoDB" id="421951at2759"/>
<dbReference type="InterPro" id="IPR053858">
    <property type="entry name" value="Arb2_dom"/>
</dbReference>
<gene>
    <name evidence="2" type="ORF">LEMA_P113330.1</name>
</gene>
<dbReference type="HOGENOM" id="CLU_027515_1_0_1"/>
<dbReference type="STRING" id="985895.E4ZUY1"/>
<organism evidence="3">
    <name type="scientific">Leptosphaeria maculans (strain JN3 / isolate v23.1.3 / race Av1-4-5-6-7-8)</name>
    <name type="common">Blackleg fungus</name>
    <name type="synonym">Phoma lingam</name>
    <dbReference type="NCBI Taxonomy" id="985895"/>
    <lineage>
        <taxon>Eukaryota</taxon>
        <taxon>Fungi</taxon>
        <taxon>Dikarya</taxon>
        <taxon>Ascomycota</taxon>
        <taxon>Pezizomycotina</taxon>
        <taxon>Dothideomycetes</taxon>
        <taxon>Pleosporomycetidae</taxon>
        <taxon>Pleosporales</taxon>
        <taxon>Pleosporineae</taxon>
        <taxon>Leptosphaeriaceae</taxon>
        <taxon>Plenodomus</taxon>
        <taxon>Plenodomus lingam/Leptosphaeria maculans species complex</taxon>
    </lineage>
</organism>
<dbReference type="AlphaFoldDB" id="E4ZUY1"/>
<dbReference type="VEuPathDB" id="FungiDB:LEMA_P113330.1"/>
<proteinExistence type="predicted"/>
<dbReference type="PANTHER" id="PTHR21357:SF4">
    <property type="entry name" value="FAM172 FAMILY PROTEIN HOMOLOG CG10038"/>
    <property type="match status" value="1"/>
</dbReference>
<dbReference type="PANTHER" id="PTHR21357">
    <property type="entry name" value="FAM172 FAMILY PROTEIN HOMOLOG CG10038"/>
    <property type="match status" value="1"/>
</dbReference>
<reference evidence="3" key="1">
    <citation type="journal article" date="2011" name="Nat. Commun.">
        <title>Effector diversification within compartments of the Leptosphaeria maculans genome affected by Repeat-Induced Point mutations.</title>
        <authorList>
            <person name="Rouxel T."/>
            <person name="Grandaubert J."/>
            <person name="Hane J.K."/>
            <person name="Hoede C."/>
            <person name="van de Wouw A.P."/>
            <person name="Couloux A."/>
            <person name="Dominguez V."/>
            <person name="Anthouard V."/>
            <person name="Bally P."/>
            <person name="Bourras S."/>
            <person name="Cozijnsen A.J."/>
            <person name="Ciuffetti L.M."/>
            <person name="Degrave A."/>
            <person name="Dilmaghani A."/>
            <person name="Duret L."/>
            <person name="Fudal I."/>
            <person name="Goodwin S.B."/>
            <person name="Gout L."/>
            <person name="Glaser N."/>
            <person name="Linglin J."/>
            <person name="Kema G.H.J."/>
            <person name="Lapalu N."/>
            <person name="Lawrence C.B."/>
            <person name="May K."/>
            <person name="Meyer M."/>
            <person name="Ollivier B."/>
            <person name="Poulain J."/>
            <person name="Schoch C.L."/>
            <person name="Simon A."/>
            <person name="Spatafora J.W."/>
            <person name="Stachowiak A."/>
            <person name="Turgeon B.G."/>
            <person name="Tyler B.M."/>
            <person name="Vincent D."/>
            <person name="Weissenbach J."/>
            <person name="Amselem J."/>
            <person name="Quesneville H."/>
            <person name="Oliver R.P."/>
            <person name="Wincker P."/>
            <person name="Balesdent M.-H."/>
            <person name="Howlett B.J."/>
        </authorList>
    </citation>
    <scope>NUCLEOTIDE SEQUENCE [LARGE SCALE GENOMIC DNA]</scope>
    <source>
        <strain evidence="3">JN3 / isolate v23.1.3 / race Av1-4-5-6-7-8</strain>
    </source>
</reference>
<accession>E4ZUY1</accession>
<dbReference type="Pfam" id="PF22749">
    <property type="entry name" value="Arb2"/>
    <property type="match status" value="1"/>
</dbReference>
<sequence length="601" mass="67402">MFRRIENTLEPDPSFPVDLKQLGFFVNNQGHIRMIVAPEKPYIFHATNNERVNEVRREAMQACQRDQSESRLYALGIKRVHLPGFTPTKPVGPHIPILSPEPKILKTRKRIIVIINDSSQDLGILAYRQLQRELGINGGSAVHFVKEIIKRSSTDQSAKLDDEIFMDGFKLENEQNVPALMVLNTGQLLYSHKFNQTMTMRSWSAMPRKSIAHDMIRIHDEENSVHGHRSPKEHIKTVFDEVLCNEALVAPDAELYVIAIEDGTASVIDVLADNFDKYGSRITAMALVSSTIDESQIQHPSLRAFLHQRTRQWMYTDATSDPLHCVGLPNDYSPNKSFPNGSRIMNSAQHIHWNEDLPTSRPLRAMASRLHRLALGTTALKEKKVSKTAAVPYTEWSTEQVIVCPTFAGGEESVAECIFTNYTVQHAILSFFEEVAQNPENYCNPDMKVHAEAPQPSPDNPLELSADDINPTIQTLPSEMTPEHIELDEARRSLVEMCIALEACPADKPELAPGREKLSKKVHDKRAEVDRLEKKALAKGGLKAGEAVEKRENWKPQAEGPKVPFAGSMVDSELLKAAGLFETAQTELEKLDGSVEEKAFV</sequence>
<dbReference type="GO" id="GO:0031048">
    <property type="term" value="P:regulatory ncRNA-mediated heterochromatin formation"/>
    <property type="evidence" value="ECO:0007669"/>
    <property type="project" value="TreeGrafter"/>
</dbReference>
<dbReference type="InParanoid" id="E4ZUY1"/>